<dbReference type="PATRIC" id="fig|320778.3.peg.5050"/>
<accession>A0A0J1GY32</accession>
<sequence>MILIIVVGLLSWVMYFRVPVLLDTGHTINSWLWVVHSRGNVTGEPRHDCCMTTFLASQQYAVGTAKHLKVILFCERDNLANLIKEIT</sequence>
<keyword evidence="2" id="KW-1185">Reference proteome</keyword>
<gene>
    <name evidence="1" type="ORF">ABT57_23620</name>
</gene>
<protein>
    <submittedName>
        <fullName evidence="1">Uncharacterized protein</fullName>
    </submittedName>
</protein>
<name>A0A0J1GY32_9GAMM</name>
<evidence type="ECO:0000313" key="1">
    <source>
        <dbReference type="EMBL" id="KLV04558.1"/>
    </source>
</evidence>
<reference evidence="1 2" key="1">
    <citation type="submission" date="2015-05" db="EMBL/GenBank/DDBJ databases">
        <title>Photobacterium galathea sp. nov.</title>
        <authorList>
            <person name="Machado H."/>
            <person name="Gram L."/>
        </authorList>
    </citation>
    <scope>NUCLEOTIDE SEQUENCE [LARGE SCALE GENOMIC DNA]</scope>
    <source>
        <strain evidence="1 2">DSM 22954</strain>
    </source>
</reference>
<dbReference type="Proteomes" id="UP000035909">
    <property type="component" value="Unassembled WGS sequence"/>
</dbReference>
<organism evidence="1 2">
    <name type="scientific">Photobacterium ganghwense</name>
    <dbReference type="NCBI Taxonomy" id="320778"/>
    <lineage>
        <taxon>Bacteria</taxon>
        <taxon>Pseudomonadati</taxon>
        <taxon>Pseudomonadota</taxon>
        <taxon>Gammaproteobacteria</taxon>
        <taxon>Vibrionales</taxon>
        <taxon>Vibrionaceae</taxon>
        <taxon>Photobacterium</taxon>
    </lineage>
</organism>
<proteinExistence type="predicted"/>
<dbReference type="EMBL" id="LDOU01000034">
    <property type="protein sequence ID" value="KLV04558.1"/>
    <property type="molecule type" value="Genomic_DNA"/>
</dbReference>
<dbReference type="AlphaFoldDB" id="A0A0J1GY32"/>
<comment type="caution">
    <text evidence="1">The sequence shown here is derived from an EMBL/GenBank/DDBJ whole genome shotgun (WGS) entry which is preliminary data.</text>
</comment>
<evidence type="ECO:0000313" key="2">
    <source>
        <dbReference type="Proteomes" id="UP000035909"/>
    </source>
</evidence>